<dbReference type="EC" id="2.7.11.1" evidence="1"/>
<comment type="catalytic activity">
    <reaction evidence="9">
        <text>L-seryl-[protein] + ATP = O-phospho-L-seryl-[protein] + ADP + H(+)</text>
        <dbReference type="Rhea" id="RHEA:17989"/>
        <dbReference type="Rhea" id="RHEA-COMP:9863"/>
        <dbReference type="Rhea" id="RHEA-COMP:11604"/>
        <dbReference type="ChEBI" id="CHEBI:15378"/>
        <dbReference type="ChEBI" id="CHEBI:29999"/>
        <dbReference type="ChEBI" id="CHEBI:30616"/>
        <dbReference type="ChEBI" id="CHEBI:83421"/>
        <dbReference type="ChEBI" id="CHEBI:456216"/>
        <dbReference type="EC" id="2.7.11.1"/>
    </reaction>
</comment>
<dbReference type="GeneID" id="30201215"/>
<evidence type="ECO:0000256" key="4">
    <source>
        <dbReference type="ARBA" id="ARBA00022741"/>
    </source>
</evidence>
<dbReference type="FunFam" id="3.30.200.20:FF:000306">
    <property type="entry name" value="IKS protein kinase"/>
    <property type="match status" value="1"/>
</dbReference>
<dbReference type="Gene3D" id="1.10.510.10">
    <property type="entry name" value="Transferase(Phosphotransferase) domain 1"/>
    <property type="match status" value="1"/>
</dbReference>
<evidence type="ECO:0000256" key="6">
    <source>
        <dbReference type="ARBA" id="ARBA00022840"/>
    </source>
</evidence>
<evidence type="ECO:0000256" key="7">
    <source>
        <dbReference type="ARBA" id="ARBA00037982"/>
    </source>
</evidence>
<dbReference type="InterPro" id="IPR008271">
    <property type="entry name" value="Ser/Thr_kinase_AS"/>
</dbReference>
<dbReference type="OrthoDB" id="1405469at2759"/>
<dbReference type="GO" id="GO:0005524">
    <property type="term" value="F:ATP binding"/>
    <property type="evidence" value="ECO:0007669"/>
    <property type="project" value="UniProtKB-KW"/>
</dbReference>
<evidence type="ECO:0000256" key="8">
    <source>
        <dbReference type="ARBA" id="ARBA00047899"/>
    </source>
</evidence>
<keyword evidence="6" id="KW-0067">ATP-binding</keyword>
<dbReference type="InterPro" id="IPR050339">
    <property type="entry name" value="CC_SR_Kinase"/>
</dbReference>
<evidence type="ECO:0000256" key="9">
    <source>
        <dbReference type="ARBA" id="ARBA00048679"/>
    </source>
</evidence>
<dbReference type="GO" id="GO:0005737">
    <property type="term" value="C:cytoplasm"/>
    <property type="evidence" value="ECO:0007669"/>
    <property type="project" value="TreeGrafter"/>
</dbReference>
<keyword evidence="5" id="KW-0418">Kinase</keyword>
<sequence length="504" mass="57156">MNSLLSNVHNLTPGFVRNDPLRNAVVLHNKITNELSVVSTISPPVDHELIPYQGESASPVIEIGRMRKCPHCGRVFEEGSASSTSSQTGNNNNAKAFDAGTDDSFIDSNYFRLLGNSSISGEGATNNLPDSLFTQGYFNKFFKEIELLGRGARGSVYKVEHILNGVSLGFFAMKKITIGDDSKWLLKVLKEVTMLCKISFNNNNLVNYNHVWLEISSINDFGPKIPCAYILQQYCSGGNLEEFIINLQNPILKPHELKKWKLSHKRQQLKGRLLNNDEILLIFQQIVSGVYELHKNHIIHRDLKPSNCLLAEPYFTDFTQLESDISKIPTILVSDFGESQLEGEFRNATGATGTLEYTAPELLNFNDDNVPQFNKKTDVYALGMILYFMCFGKLPYEYSNEVELLKNEIKGSNELMMIDREDLLPELKYLIKNLTSKNPDERMSVSEILDVLARFDHLEKNEKEEEKIDNPQPLRRLSLTDAPIKITCWPIEFVNFELYPSPSV</sequence>
<dbReference type="InterPro" id="IPR000719">
    <property type="entry name" value="Prot_kinase_dom"/>
</dbReference>
<name>A0A1E3NUQ3_WICAA</name>
<comment type="similarity">
    <text evidence="7">Belongs to the protein kinase superfamily. Ser/Thr protein kinase family. GCN2 subfamily.</text>
</comment>
<dbReference type="SUPFAM" id="SSF56112">
    <property type="entry name" value="Protein kinase-like (PK-like)"/>
    <property type="match status" value="1"/>
</dbReference>
<dbReference type="Gene3D" id="3.30.200.20">
    <property type="entry name" value="Phosphorylase Kinase, domain 1"/>
    <property type="match status" value="1"/>
</dbReference>
<accession>A0A1E3NUQ3</accession>
<evidence type="ECO:0000313" key="12">
    <source>
        <dbReference type="Proteomes" id="UP000094112"/>
    </source>
</evidence>
<gene>
    <name evidence="11" type="ORF">WICANDRAFT_65694</name>
</gene>
<evidence type="ECO:0000256" key="5">
    <source>
        <dbReference type="ARBA" id="ARBA00022777"/>
    </source>
</evidence>
<evidence type="ECO:0000259" key="10">
    <source>
        <dbReference type="PROSITE" id="PS50011"/>
    </source>
</evidence>
<dbReference type="EMBL" id="KV454215">
    <property type="protein sequence ID" value="ODQ56813.1"/>
    <property type="molecule type" value="Genomic_DNA"/>
</dbReference>
<dbReference type="AlphaFoldDB" id="A0A1E3NUQ3"/>
<organism evidence="11 12">
    <name type="scientific">Wickerhamomyces anomalus (strain ATCC 58044 / CBS 1984 / NCYC 433 / NRRL Y-366-8)</name>
    <name type="common">Yeast</name>
    <name type="synonym">Hansenula anomala</name>
    <dbReference type="NCBI Taxonomy" id="683960"/>
    <lineage>
        <taxon>Eukaryota</taxon>
        <taxon>Fungi</taxon>
        <taxon>Dikarya</taxon>
        <taxon>Ascomycota</taxon>
        <taxon>Saccharomycotina</taxon>
        <taxon>Saccharomycetes</taxon>
        <taxon>Phaffomycetales</taxon>
        <taxon>Wickerhamomycetaceae</taxon>
        <taxon>Wickerhamomyces</taxon>
    </lineage>
</organism>
<dbReference type="PANTHER" id="PTHR11042">
    <property type="entry name" value="EUKARYOTIC TRANSLATION INITIATION FACTOR 2-ALPHA KINASE EIF2-ALPHA KINASE -RELATED"/>
    <property type="match status" value="1"/>
</dbReference>
<dbReference type="Pfam" id="PF00069">
    <property type="entry name" value="Pkinase"/>
    <property type="match status" value="1"/>
</dbReference>
<keyword evidence="3" id="KW-0808">Transferase</keyword>
<protein>
    <recommendedName>
        <fullName evidence="1">non-specific serine/threonine protein kinase</fullName>
        <ecNumber evidence="1">2.7.11.1</ecNumber>
    </recommendedName>
</protein>
<proteinExistence type="inferred from homology"/>
<evidence type="ECO:0000256" key="1">
    <source>
        <dbReference type="ARBA" id="ARBA00012513"/>
    </source>
</evidence>
<evidence type="ECO:0000256" key="3">
    <source>
        <dbReference type="ARBA" id="ARBA00022679"/>
    </source>
</evidence>
<evidence type="ECO:0000313" key="11">
    <source>
        <dbReference type="EMBL" id="ODQ56813.1"/>
    </source>
</evidence>
<keyword evidence="2" id="KW-0723">Serine/threonine-protein kinase</keyword>
<dbReference type="PROSITE" id="PS00108">
    <property type="entry name" value="PROTEIN_KINASE_ST"/>
    <property type="match status" value="1"/>
</dbReference>
<reference evidence="11 12" key="1">
    <citation type="journal article" date="2016" name="Proc. Natl. Acad. Sci. U.S.A.">
        <title>Comparative genomics of biotechnologically important yeasts.</title>
        <authorList>
            <person name="Riley R."/>
            <person name="Haridas S."/>
            <person name="Wolfe K.H."/>
            <person name="Lopes M.R."/>
            <person name="Hittinger C.T."/>
            <person name="Goeker M."/>
            <person name="Salamov A.A."/>
            <person name="Wisecaver J.H."/>
            <person name="Long T.M."/>
            <person name="Calvey C.H."/>
            <person name="Aerts A.L."/>
            <person name="Barry K.W."/>
            <person name="Choi C."/>
            <person name="Clum A."/>
            <person name="Coughlan A.Y."/>
            <person name="Deshpande S."/>
            <person name="Douglass A.P."/>
            <person name="Hanson S.J."/>
            <person name="Klenk H.-P."/>
            <person name="LaButti K.M."/>
            <person name="Lapidus A."/>
            <person name="Lindquist E.A."/>
            <person name="Lipzen A.M."/>
            <person name="Meier-Kolthoff J.P."/>
            <person name="Ohm R.A."/>
            <person name="Otillar R.P."/>
            <person name="Pangilinan J.L."/>
            <person name="Peng Y."/>
            <person name="Rokas A."/>
            <person name="Rosa C.A."/>
            <person name="Scheuner C."/>
            <person name="Sibirny A.A."/>
            <person name="Slot J.C."/>
            <person name="Stielow J.B."/>
            <person name="Sun H."/>
            <person name="Kurtzman C.P."/>
            <person name="Blackwell M."/>
            <person name="Grigoriev I.V."/>
            <person name="Jeffries T.W."/>
        </authorList>
    </citation>
    <scope>NUCLEOTIDE SEQUENCE [LARGE SCALE GENOMIC DNA]</scope>
    <source>
        <strain evidence="12">ATCC 58044 / CBS 1984 / NCYC 433 / NRRL Y-366-8</strain>
    </source>
</reference>
<feature type="domain" description="Protein kinase" evidence="10">
    <location>
        <begin position="142"/>
        <end position="455"/>
    </location>
</feature>
<keyword evidence="12" id="KW-1185">Reference proteome</keyword>
<dbReference type="GO" id="GO:0004674">
    <property type="term" value="F:protein serine/threonine kinase activity"/>
    <property type="evidence" value="ECO:0007669"/>
    <property type="project" value="UniProtKB-KW"/>
</dbReference>
<dbReference type="Proteomes" id="UP000094112">
    <property type="component" value="Unassembled WGS sequence"/>
</dbReference>
<dbReference type="PROSITE" id="PS50011">
    <property type="entry name" value="PROTEIN_KINASE_DOM"/>
    <property type="match status" value="1"/>
</dbReference>
<comment type="catalytic activity">
    <reaction evidence="8">
        <text>L-threonyl-[protein] + ATP = O-phospho-L-threonyl-[protein] + ADP + H(+)</text>
        <dbReference type="Rhea" id="RHEA:46608"/>
        <dbReference type="Rhea" id="RHEA-COMP:11060"/>
        <dbReference type="Rhea" id="RHEA-COMP:11605"/>
        <dbReference type="ChEBI" id="CHEBI:15378"/>
        <dbReference type="ChEBI" id="CHEBI:30013"/>
        <dbReference type="ChEBI" id="CHEBI:30616"/>
        <dbReference type="ChEBI" id="CHEBI:61977"/>
        <dbReference type="ChEBI" id="CHEBI:456216"/>
        <dbReference type="EC" id="2.7.11.1"/>
    </reaction>
</comment>
<dbReference type="InterPro" id="IPR011009">
    <property type="entry name" value="Kinase-like_dom_sf"/>
</dbReference>
<evidence type="ECO:0000256" key="2">
    <source>
        <dbReference type="ARBA" id="ARBA00022527"/>
    </source>
</evidence>
<dbReference type="RefSeq" id="XP_019036020.1">
    <property type="nucleotide sequence ID" value="XM_019183969.1"/>
</dbReference>
<dbReference type="GO" id="GO:0005634">
    <property type="term" value="C:nucleus"/>
    <property type="evidence" value="ECO:0007669"/>
    <property type="project" value="TreeGrafter"/>
</dbReference>
<dbReference type="STRING" id="683960.A0A1E3NUQ3"/>
<dbReference type="PANTHER" id="PTHR11042:SF138">
    <property type="entry name" value="SERINE_THREONINE-PROTEIN KINASE IKS1-RELATED"/>
    <property type="match status" value="1"/>
</dbReference>
<keyword evidence="4" id="KW-0547">Nucleotide-binding</keyword>
<dbReference type="SMART" id="SM00220">
    <property type="entry name" value="S_TKc"/>
    <property type="match status" value="1"/>
</dbReference>